<keyword evidence="1" id="KW-0732">Signal</keyword>
<keyword evidence="4" id="KW-1185">Reference proteome</keyword>
<dbReference type="HOGENOM" id="CLU_083883_1_0_10"/>
<feature type="signal peptide" evidence="1">
    <location>
        <begin position="1"/>
        <end position="18"/>
    </location>
</feature>
<dbReference type="Gene3D" id="3.90.640.20">
    <property type="entry name" value="Heat-shock cognate protein, ATPase"/>
    <property type="match status" value="1"/>
</dbReference>
<dbReference type="STRING" id="1379870.SD10_15555"/>
<dbReference type="OrthoDB" id="594879at2"/>
<dbReference type="Proteomes" id="UP000033054">
    <property type="component" value="Chromosome"/>
</dbReference>
<dbReference type="RefSeq" id="WP_046574876.1">
    <property type="nucleotide sequence ID" value="NZ_CP010429.1"/>
</dbReference>
<evidence type="ECO:0000256" key="1">
    <source>
        <dbReference type="SAM" id="SignalP"/>
    </source>
</evidence>
<feature type="domain" description="DUF3298" evidence="2">
    <location>
        <begin position="183"/>
        <end position="253"/>
    </location>
</feature>
<feature type="chain" id="PRO_5002414105" description="DUF3298 domain-containing protein" evidence="1">
    <location>
        <begin position="19"/>
        <end position="265"/>
    </location>
</feature>
<dbReference type="PROSITE" id="PS51257">
    <property type="entry name" value="PROKAR_LIPOPROTEIN"/>
    <property type="match status" value="1"/>
</dbReference>
<dbReference type="AlphaFoldDB" id="A0A0E3V892"/>
<proteinExistence type="predicted"/>
<sequence length="265" mass="29374">MKHTLALLFCGLFYIVTACHSTNSTPPVLEKKQYIFTGSNRCDTAKNAGVDVSVAFVLLKDDTEGSRKINDSLRRLAANSIVGWLDSATVAEHPDAKTDLAKAASLFATDYEVVRKDMGSLGGCWEVKTTADTVHVGPKAVTVKYETMAYTGGAHPNSNLSFYNFDRKTGQMLTLTDMVSDTTALLDLVEKAFREQQQVMPQNNLEERGYFLRDGRFFLPANVGMSPRGMVFYYNPYEIAAYAVGPIQVTVPYTQLDGILQKDWH</sequence>
<evidence type="ECO:0000313" key="4">
    <source>
        <dbReference type="Proteomes" id="UP000033054"/>
    </source>
</evidence>
<dbReference type="KEGG" id="srd:SD10_15555"/>
<accession>A0A0E3V892</accession>
<dbReference type="InterPro" id="IPR037126">
    <property type="entry name" value="PdaC/RsiV-like_sf"/>
</dbReference>
<dbReference type="Pfam" id="PF11738">
    <property type="entry name" value="DUF3298"/>
    <property type="match status" value="1"/>
</dbReference>
<dbReference type="Gene3D" id="3.30.565.40">
    <property type="entry name" value="Fervidobacterium nodosum Rt17-B1 like"/>
    <property type="match status" value="1"/>
</dbReference>
<evidence type="ECO:0000259" key="2">
    <source>
        <dbReference type="Pfam" id="PF11738"/>
    </source>
</evidence>
<reference evidence="3 4" key="1">
    <citation type="journal article" date="2014" name="Curr. Microbiol.">
        <title>Spirosoma radiotolerans sp. nov., a gamma-radiation-resistant bacterium isolated from gamma ray-irradiated soil.</title>
        <authorList>
            <person name="Lee J.J."/>
            <person name="Srinivasan S."/>
            <person name="Lim S."/>
            <person name="Joe M."/>
            <person name="Im S."/>
            <person name="Bae S.I."/>
            <person name="Park K.R."/>
            <person name="Han J.H."/>
            <person name="Park S.H."/>
            <person name="Joo B.M."/>
            <person name="Park S.J."/>
            <person name="Kim M.K."/>
        </authorList>
    </citation>
    <scope>NUCLEOTIDE SEQUENCE [LARGE SCALE GENOMIC DNA]</scope>
    <source>
        <strain evidence="3 4">DG5A</strain>
    </source>
</reference>
<organism evidence="3 4">
    <name type="scientific">Spirosoma radiotolerans</name>
    <dbReference type="NCBI Taxonomy" id="1379870"/>
    <lineage>
        <taxon>Bacteria</taxon>
        <taxon>Pseudomonadati</taxon>
        <taxon>Bacteroidota</taxon>
        <taxon>Cytophagia</taxon>
        <taxon>Cytophagales</taxon>
        <taxon>Cytophagaceae</taxon>
        <taxon>Spirosoma</taxon>
    </lineage>
</organism>
<dbReference type="EMBL" id="CP010429">
    <property type="protein sequence ID" value="AKD56101.1"/>
    <property type="molecule type" value="Genomic_DNA"/>
</dbReference>
<name>A0A0E3V892_9BACT</name>
<evidence type="ECO:0000313" key="3">
    <source>
        <dbReference type="EMBL" id="AKD56101.1"/>
    </source>
</evidence>
<dbReference type="PATRIC" id="fig|1379870.5.peg.3380"/>
<dbReference type="InterPro" id="IPR021729">
    <property type="entry name" value="DUF3298"/>
</dbReference>
<gene>
    <name evidence="3" type="ORF">SD10_15555</name>
</gene>
<protein>
    <recommendedName>
        <fullName evidence="2">DUF3298 domain-containing protein</fullName>
    </recommendedName>
</protein>